<dbReference type="AlphaFoldDB" id="A0A976M5T8"/>
<dbReference type="GO" id="GO:0004347">
    <property type="term" value="F:glucose-6-phosphate isomerase activity"/>
    <property type="evidence" value="ECO:0007669"/>
    <property type="project" value="UniProtKB-EC"/>
</dbReference>
<dbReference type="Gene3D" id="3.40.50.10490">
    <property type="entry name" value="Glucose-6-phosphate isomerase like protein, domain 1"/>
    <property type="match status" value="2"/>
</dbReference>
<dbReference type="InterPro" id="IPR035482">
    <property type="entry name" value="SIS_PGI_2"/>
</dbReference>
<dbReference type="InterPro" id="IPR001672">
    <property type="entry name" value="G6P_Isomerase"/>
</dbReference>
<dbReference type="PROSITE" id="PS51463">
    <property type="entry name" value="P_GLUCOSE_ISOMERASE_3"/>
    <property type="match status" value="1"/>
</dbReference>
<dbReference type="PROSITE" id="PS00765">
    <property type="entry name" value="P_GLUCOSE_ISOMERASE_1"/>
    <property type="match status" value="1"/>
</dbReference>
<name>A0A976M5T8_THEOR</name>
<dbReference type="Gene3D" id="1.10.1390.10">
    <property type="match status" value="1"/>
</dbReference>
<dbReference type="EMBL" id="CP056066">
    <property type="protein sequence ID" value="UKJ88953.1"/>
    <property type="molecule type" value="Genomic_DNA"/>
</dbReference>
<reference evidence="9" key="1">
    <citation type="submission" date="2022-07" db="EMBL/GenBank/DDBJ databases">
        <title>Evaluation of T. orientalis genome assembly methods using nanopore sequencing and analysis of variation between genomes.</title>
        <authorList>
            <person name="Yam J."/>
            <person name="Micallef M.L."/>
            <person name="Liu M."/>
            <person name="Djordjevic S.P."/>
            <person name="Bogema D.R."/>
            <person name="Jenkins C."/>
        </authorList>
    </citation>
    <scope>NUCLEOTIDE SEQUENCE</scope>
    <source>
        <strain evidence="9">Fish Creek</strain>
    </source>
</reference>
<dbReference type="CDD" id="cd05015">
    <property type="entry name" value="SIS_PGI_1"/>
    <property type="match status" value="1"/>
</dbReference>
<comment type="pathway">
    <text evidence="1 8">Carbohydrate degradation; glycolysis; D-glyceraldehyde 3-phosphate and glycerone phosphate from D-glucose: step 2/4.</text>
</comment>
<keyword evidence="5 8" id="KW-0324">Glycolysis</keyword>
<dbReference type="PANTHER" id="PTHR11469">
    <property type="entry name" value="GLUCOSE-6-PHOSPHATE ISOMERASE"/>
    <property type="match status" value="1"/>
</dbReference>
<evidence type="ECO:0000256" key="7">
    <source>
        <dbReference type="ARBA" id="ARBA00029321"/>
    </source>
</evidence>
<evidence type="ECO:0000256" key="5">
    <source>
        <dbReference type="ARBA" id="ARBA00023152"/>
    </source>
</evidence>
<evidence type="ECO:0000313" key="9">
    <source>
        <dbReference type="EMBL" id="UKJ88953.1"/>
    </source>
</evidence>
<evidence type="ECO:0000256" key="1">
    <source>
        <dbReference type="ARBA" id="ARBA00004926"/>
    </source>
</evidence>
<comment type="similarity">
    <text evidence="2 8">Belongs to the GPI family.</text>
</comment>
<dbReference type="OrthoDB" id="5831190at2759"/>
<sequence>MTPLKLETCKSYKSLLSLKTELKNQSLTTLLADHDRCDKLIKTYGGVTLDLSRELLTLESFDLLLSLCKELKIKEKSMGLFTGDVLNSSEHRPVLHTALRLPRDEEFHLDGQNVTQDVHDVLDQIKKFSEDVRSGKIVASDGKPFDSFLCIGIGGSFLGSLFTTEAFMGYPPARESSKNMKVRFLSNIDPASLRSVTSELDPNRTMAIVTSKTFTTMETIKNGYSVRKWLLENIEKPELIGNHLCAISTNIKLASEFGIIKSRIFPFWEWVGGRFSVCSSVGLVPLSLMFGYDMVELFLKGCRDMDMHFKNEPVENNLPFLMALTSFYNSTILGYNVVALLPYSHDLSKFPQYAQQLIMESNGKSVSNSSEILTYEASEIYFGECGTNGQHSFYQMLHQGRTVPCEFIGIINSHNNDNKLFSRVNHHVELICNLFGQLDGLAFGKSPTVMTSKGMDEKMARFKMSNGNRPSMLLLFDELTPYTVGQLISLYEHRTAVQGFLWDINSFDQMGVELGKELANNLRSLFQKGVQDFSNQEDLGTLSYSTTVLLRKFLERYNPKE</sequence>
<dbReference type="Proteomes" id="UP000244803">
    <property type="component" value="Chromosome 3"/>
</dbReference>
<gene>
    <name evidence="9" type="ORF">MACJ_002199</name>
</gene>
<dbReference type="InterPro" id="IPR018189">
    <property type="entry name" value="Phosphoglucose_isomerase_CS"/>
</dbReference>
<dbReference type="PANTHER" id="PTHR11469:SF1">
    <property type="entry name" value="GLUCOSE-6-PHOSPHATE ISOMERASE"/>
    <property type="match status" value="1"/>
</dbReference>
<evidence type="ECO:0000256" key="2">
    <source>
        <dbReference type="ARBA" id="ARBA00006604"/>
    </source>
</evidence>
<proteinExistence type="inferred from homology"/>
<dbReference type="Pfam" id="PF00342">
    <property type="entry name" value="PGI"/>
    <property type="match status" value="1"/>
</dbReference>
<evidence type="ECO:0000256" key="4">
    <source>
        <dbReference type="ARBA" id="ARBA00022432"/>
    </source>
</evidence>
<evidence type="ECO:0000256" key="3">
    <source>
        <dbReference type="ARBA" id="ARBA00011952"/>
    </source>
</evidence>
<dbReference type="PROSITE" id="PS00174">
    <property type="entry name" value="P_GLUCOSE_ISOMERASE_2"/>
    <property type="match status" value="1"/>
</dbReference>
<dbReference type="CDD" id="cd05016">
    <property type="entry name" value="SIS_PGI_2"/>
    <property type="match status" value="1"/>
</dbReference>
<dbReference type="SUPFAM" id="SSF53697">
    <property type="entry name" value="SIS domain"/>
    <property type="match status" value="1"/>
</dbReference>
<dbReference type="HAMAP" id="MF_00473">
    <property type="entry name" value="G6P_isomerase"/>
    <property type="match status" value="1"/>
</dbReference>
<dbReference type="GO" id="GO:0051156">
    <property type="term" value="P:glucose 6-phosphate metabolic process"/>
    <property type="evidence" value="ECO:0007669"/>
    <property type="project" value="TreeGrafter"/>
</dbReference>
<dbReference type="InterPro" id="IPR035476">
    <property type="entry name" value="SIS_PGI_1"/>
</dbReference>
<evidence type="ECO:0000313" key="10">
    <source>
        <dbReference type="Proteomes" id="UP000244803"/>
    </source>
</evidence>
<dbReference type="NCBIfam" id="NF001211">
    <property type="entry name" value="PRK00179.1"/>
    <property type="match status" value="1"/>
</dbReference>
<dbReference type="InterPro" id="IPR023096">
    <property type="entry name" value="G6P_Isomerase_C"/>
</dbReference>
<organism evidence="9 10">
    <name type="scientific">Theileria orientalis</name>
    <dbReference type="NCBI Taxonomy" id="68886"/>
    <lineage>
        <taxon>Eukaryota</taxon>
        <taxon>Sar</taxon>
        <taxon>Alveolata</taxon>
        <taxon>Apicomplexa</taxon>
        <taxon>Aconoidasida</taxon>
        <taxon>Piroplasmida</taxon>
        <taxon>Theileriidae</taxon>
        <taxon>Theileria</taxon>
    </lineage>
</organism>
<comment type="catalytic activity">
    <reaction evidence="7 8">
        <text>alpha-D-glucose 6-phosphate = beta-D-fructose 6-phosphate</text>
        <dbReference type="Rhea" id="RHEA:11816"/>
        <dbReference type="ChEBI" id="CHEBI:57634"/>
        <dbReference type="ChEBI" id="CHEBI:58225"/>
        <dbReference type="EC" id="5.3.1.9"/>
    </reaction>
</comment>
<dbReference type="GO" id="GO:0005829">
    <property type="term" value="C:cytosol"/>
    <property type="evidence" value="ECO:0007669"/>
    <property type="project" value="TreeGrafter"/>
</dbReference>
<evidence type="ECO:0000256" key="6">
    <source>
        <dbReference type="ARBA" id="ARBA00023235"/>
    </source>
</evidence>
<dbReference type="GO" id="GO:0006094">
    <property type="term" value="P:gluconeogenesis"/>
    <property type="evidence" value="ECO:0007669"/>
    <property type="project" value="UniProtKB-KW"/>
</dbReference>
<keyword evidence="4 8" id="KW-0312">Gluconeogenesis</keyword>
<dbReference type="GO" id="GO:0097367">
    <property type="term" value="F:carbohydrate derivative binding"/>
    <property type="evidence" value="ECO:0007669"/>
    <property type="project" value="InterPro"/>
</dbReference>
<protein>
    <recommendedName>
        <fullName evidence="3 8">Glucose-6-phosphate isomerase</fullName>
        <ecNumber evidence="3 8">5.3.1.9</ecNumber>
    </recommendedName>
</protein>
<dbReference type="GO" id="GO:0006096">
    <property type="term" value="P:glycolytic process"/>
    <property type="evidence" value="ECO:0007669"/>
    <property type="project" value="UniProtKB-KW"/>
</dbReference>
<dbReference type="GO" id="GO:0048029">
    <property type="term" value="F:monosaccharide binding"/>
    <property type="evidence" value="ECO:0007669"/>
    <property type="project" value="TreeGrafter"/>
</dbReference>
<evidence type="ECO:0000256" key="8">
    <source>
        <dbReference type="RuleBase" id="RU000612"/>
    </source>
</evidence>
<dbReference type="InterPro" id="IPR046348">
    <property type="entry name" value="SIS_dom_sf"/>
</dbReference>
<keyword evidence="6 8" id="KW-0413">Isomerase</keyword>
<accession>A0A976M5T8</accession>
<dbReference type="EC" id="5.3.1.9" evidence="3 8"/>
<dbReference type="PRINTS" id="PR00662">
    <property type="entry name" value="G6PISOMERASE"/>
</dbReference>